<evidence type="ECO:0000313" key="4">
    <source>
        <dbReference type="EMBL" id="GMI29835.1"/>
    </source>
</evidence>
<keyword evidence="5" id="KW-1185">Reference proteome</keyword>
<keyword evidence="2" id="KW-0812">Transmembrane</keyword>
<feature type="domain" description="CRAL-TRIO" evidence="3">
    <location>
        <begin position="628"/>
        <end position="798"/>
    </location>
</feature>
<dbReference type="SUPFAM" id="SSF52087">
    <property type="entry name" value="CRAL/TRIO domain"/>
    <property type="match status" value="1"/>
</dbReference>
<reference evidence="5" key="1">
    <citation type="journal article" date="2023" name="Commun. Biol.">
        <title>Genome analysis of Parmales, the sister group of diatoms, reveals the evolutionary specialization of diatoms from phago-mixotrophs to photoautotrophs.</title>
        <authorList>
            <person name="Ban H."/>
            <person name="Sato S."/>
            <person name="Yoshikawa S."/>
            <person name="Yamada K."/>
            <person name="Nakamura Y."/>
            <person name="Ichinomiya M."/>
            <person name="Sato N."/>
            <person name="Blanc-Mathieu R."/>
            <person name="Endo H."/>
            <person name="Kuwata A."/>
            <person name="Ogata H."/>
        </authorList>
    </citation>
    <scope>NUCLEOTIDE SEQUENCE [LARGE SCALE GENOMIC DNA]</scope>
</reference>
<feature type="region of interest" description="Disordered" evidence="1">
    <location>
        <begin position="172"/>
        <end position="228"/>
    </location>
</feature>
<dbReference type="Pfam" id="PF00650">
    <property type="entry name" value="CRAL_TRIO"/>
    <property type="match status" value="1"/>
</dbReference>
<evidence type="ECO:0000256" key="1">
    <source>
        <dbReference type="SAM" id="MobiDB-lite"/>
    </source>
</evidence>
<keyword evidence="2" id="KW-0472">Membrane</keyword>
<evidence type="ECO:0000256" key="2">
    <source>
        <dbReference type="SAM" id="Phobius"/>
    </source>
</evidence>
<dbReference type="InterPro" id="IPR051026">
    <property type="entry name" value="PI/PC_transfer"/>
</dbReference>
<dbReference type="PROSITE" id="PS50191">
    <property type="entry name" value="CRAL_TRIO"/>
    <property type="match status" value="1"/>
</dbReference>
<dbReference type="EMBL" id="BRYA01000689">
    <property type="protein sequence ID" value="GMI29835.1"/>
    <property type="molecule type" value="Genomic_DNA"/>
</dbReference>
<dbReference type="PANTHER" id="PTHR45657:SF1">
    <property type="entry name" value="CRAL-TRIO DOMAIN-CONTAINING PROTEIN YKL091C-RELATED"/>
    <property type="match status" value="1"/>
</dbReference>
<comment type="caution">
    <text evidence="4">The sequence shown here is derived from an EMBL/GenBank/DDBJ whole genome shotgun (WGS) entry which is preliminary data.</text>
</comment>
<feature type="transmembrane region" description="Helical" evidence="2">
    <location>
        <begin position="409"/>
        <end position="430"/>
    </location>
</feature>
<dbReference type="InterPro" id="IPR036865">
    <property type="entry name" value="CRAL-TRIO_dom_sf"/>
</dbReference>
<dbReference type="InterPro" id="IPR036273">
    <property type="entry name" value="CRAL/TRIO_N_dom_sf"/>
</dbReference>
<organism evidence="4 5">
    <name type="scientific">Triparma columacea</name>
    <dbReference type="NCBI Taxonomy" id="722753"/>
    <lineage>
        <taxon>Eukaryota</taxon>
        <taxon>Sar</taxon>
        <taxon>Stramenopiles</taxon>
        <taxon>Ochrophyta</taxon>
        <taxon>Bolidophyceae</taxon>
        <taxon>Parmales</taxon>
        <taxon>Triparmaceae</taxon>
        <taxon>Triparma</taxon>
    </lineage>
</organism>
<dbReference type="Gene3D" id="3.40.525.10">
    <property type="entry name" value="CRAL-TRIO lipid binding domain"/>
    <property type="match status" value="1"/>
</dbReference>
<protein>
    <recommendedName>
        <fullName evidence="3">CRAL-TRIO domain-containing protein</fullName>
    </recommendedName>
</protein>
<dbReference type="SUPFAM" id="SSF46938">
    <property type="entry name" value="CRAL/TRIO N-terminal domain"/>
    <property type="match status" value="1"/>
</dbReference>
<proteinExistence type="predicted"/>
<dbReference type="AlphaFoldDB" id="A0A9W7G2J0"/>
<dbReference type="PANTHER" id="PTHR45657">
    <property type="entry name" value="CRAL-TRIO DOMAIN-CONTAINING PROTEIN YKL091C-RELATED"/>
    <property type="match status" value="1"/>
</dbReference>
<keyword evidence="2" id="KW-1133">Transmembrane helix</keyword>
<evidence type="ECO:0000313" key="5">
    <source>
        <dbReference type="Proteomes" id="UP001165065"/>
    </source>
</evidence>
<sequence>MSPKGADSPSEFMSPSNVHAWSGIVDPERQGILSGTNDANDSTVRYGDKIRLFSRSKYIEDESNLEGGYVGYYFRSRKGAKGEEGLILNGKETQLAVLSPAGPEKEILYHESHFHIIDPNGVKQDGDIVRYGEEFVLVDDYGMSWNHSAGGMTNYLGFKKVGMPGELCLTFRKPGAPQGEGTHAGDGTEKHSSPLVMPSPRNGVRKRGGSASPHPGSRSPNRFQGGAKGIRRIVNTGNPPVKFYTDHVELIVTRSLRMNKKIGNPISNFKRGTSRVLGGYLTCEKVGFPLDFKIHRAPPSILTATTFSYHDSMRMHSFHNINWGEEIELTVPLDVNLVATQPVLSVTLSNGQYAMFNQSEILKQPGKAFWVDVMGAPMGEPSRLLCQFDCFSGNDKLSSLSIVKSNRRFFLVTWASAFILFLSALGGFFVSRNKFVYVNPAYDSGLSAGNEGVWSYYTSGIISNDSISRIEGVCGTGEACADEKYLWSTTSIVVSCVIGGITSLLVATGMIFYMFGNRVFMLQFIDKIGRREWQENRKKHLAPFVAVLLGWETGLAKDAGKTPMKKGKFSYPDKYGAIDPTTGLPPLPERFLIAEEHDKDKALERWRDTLRWRHEKKADDVLNVPHPKFDAIKRYYPSYYHCRDKMGNMVYIEKPGGVVLSRIKKNGITVSKLIWHYMYCIEYLWQIFSPLETDRLTTILDLKGVSILMVVGDVRNFIKGCISMTSTHYPARGHKVFIVNAPSWLNRIWSWIKPMLNAQMEEKLKILTAGQKQTAELLKAIDEVNLPVEYGGKNETVCGESKYDKELRGWVLKVLEKEGMEMETWV</sequence>
<dbReference type="Proteomes" id="UP001165065">
    <property type="component" value="Unassembled WGS sequence"/>
</dbReference>
<dbReference type="InterPro" id="IPR001251">
    <property type="entry name" value="CRAL-TRIO_dom"/>
</dbReference>
<dbReference type="CDD" id="cd00170">
    <property type="entry name" value="SEC14"/>
    <property type="match status" value="1"/>
</dbReference>
<dbReference type="SMART" id="SM00516">
    <property type="entry name" value="SEC14"/>
    <property type="match status" value="1"/>
</dbReference>
<dbReference type="OrthoDB" id="1434354at2759"/>
<gene>
    <name evidence="4" type="ORF">TrCOL_g12884</name>
</gene>
<accession>A0A9W7G2J0</accession>
<name>A0A9W7G2J0_9STRA</name>
<feature type="transmembrane region" description="Helical" evidence="2">
    <location>
        <begin position="492"/>
        <end position="515"/>
    </location>
</feature>
<evidence type="ECO:0000259" key="3">
    <source>
        <dbReference type="PROSITE" id="PS50191"/>
    </source>
</evidence>